<protein>
    <submittedName>
        <fullName evidence="1">Uncharacterized protein</fullName>
    </submittedName>
</protein>
<accession>A0ACC2XIS8</accession>
<proteinExistence type="predicted"/>
<keyword evidence="2" id="KW-1185">Reference proteome</keyword>
<dbReference type="EMBL" id="JASBWV010000011">
    <property type="protein sequence ID" value="KAJ9123748.1"/>
    <property type="molecule type" value="Genomic_DNA"/>
</dbReference>
<comment type="caution">
    <text evidence="1">The sequence shown here is derived from an EMBL/GenBank/DDBJ whole genome shotgun (WGS) entry which is preliminary data.</text>
</comment>
<reference evidence="1" key="1">
    <citation type="submission" date="2023-04" db="EMBL/GenBank/DDBJ databases">
        <title>Draft Genome sequencing of Naganishia species isolated from polar environments using Oxford Nanopore Technology.</title>
        <authorList>
            <person name="Leo P."/>
            <person name="Venkateswaran K."/>
        </authorList>
    </citation>
    <scope>NUCLEOTIDE SEQUENCE</scope>
    <source>
        <strain evidence="1">DBVPG 5303</strain>
    </source>
</reference>
<organism evidence="1 2">
    <name type="scientific">Naganishia onofrii</name>
    <dbReference type="NCBI Taxonomy" id="1851511"/>
    <lineage>
        <taxon>Eukaryota</taxon>
        <taxon>Fungi</taxon>
        <taxon>Dikarya</taxon>
        <taxon>Basidiomycota</taxon>
        <taxon>Agaricomycotina</taxon>
        <taxon>Tremellomycetes</taxon>
        <taxon>Filobasidiales</taxon>
        <taxon>Filobasidiaceae</taxon>
        <taxon>Naganishia</taxon>
    </lineage>
</organism>
<evidence type="ECO:0000313" key="2">
    <source>
        <dbReference type="Proteomes" id="UP001234202"/>
    </source>
</evidence>
<name>A0ACC2XIS8_9TREE</name>
<sequence>MAGWSSPVPRRNYWKETDNALGTAVEGFTPQMFLFCMGTGILSVLMHQNSYQFKGLKVIATVCYVLDLLLFGIISLIFIGRWIMLPKKTRELFHTDVEQTAYLSCSGIALATLVELTALIPGSTWHRWEYVSFSFWWIAMAYSIIGSAAVYEILIRHEQVHLHNLTPQLLYPLTAVLSTCSAGSAAIHYTPLSRGLSMPILVVCYMMLGMGFFLTILTLSAYFTRLLSHQTPPPHRVAAQLIPVAALSNAAYSFSTLGYLAGPGHHLFSGYGRGIVKDAGVGKCLSETAQKDDKGFWVVLALIAYARDSRHAEFNLTMWSGAYPIGVFGIACNQIGVDLDSPAFKGIASAILIIAVIHWIWLVIYTLPMIVSGELFLTEAKHLSEEEAEAEKMGSQGSQGEAGGQATSDGQVERRNNRSRASDETQV</sequence>
<evidence type="ECO:0000313" key="1">
    <source>
        <dbReference type="EMBL" id="KAJ9123748.1"/>
    </source>
</evidence>
<gene>
    <name evidence="1" type="ORF">QFC24_003522</name>
</gene>
<dbReference type="Proteomes" id="UP001234202">
    <property type="component" value="Unassembled WGS sequence"/>
</dbReference>